<dbReference type="RefSeq" id="WP_306888268.1">
    <property type="nucleotide sequence ID" value="NZ_JAUSVR010000001.1"/>
</dbReference>
<dbReference type="Pfam" id="PF00535">
    <property type="entry name" value="Glycos_transf_2"/>
    <property type="match status" value="1"/>
</dbReference>
<proteinExistence type="inferred from homology"/>
<dbReference type="InterPro" id="IPR029044">
    <property type="entry name" value="Nucleotide-diphossugar_trans"/>
</dbReference>
<evidence type="ECO:0000259" key="4">
    <source>
        <dbReference type="Pfam" id="PF00535"/>
    </source>
</evidence>
<dbReference type="PANTHER" id="PTHR10730:SF53">
    <property type="entry name" value="GLYCOSYLTRANSFERASE 25 FAMILY MEMBER"/>
    <property type="match status" value="1"/>
</dbReference>
<keyword evidence="3" id="KW-0808">Transferase</keyword>
<dbReference type="PANTHER" id="PTHR10730">
    <property type="entry name" value="PROCOLLAGEN-LYSINE,2-OXOGLUTARATE 5-DIOXYGENASE/GLYCOSYLTRANSFERASE 25 FAMILY MEMBER"/>
    <property type="match status" value="1"/>
</dbReference>
<accession>A0ABU0LLL2</accession>
<gene>
    <name evidence="5" type="ORF">QOZ99_000464</name>
</gene>
<comment type="caution">
    <text evidence="5">The sequence shown here is derived from an EMBL/GenBank/DDBJ whole genome shotgun (WGS) entry which is preliminary data.</text>
</comment>
<evidence type="ECO:0000313" key="6">
    <source>
        <dbReference type="Proteomes" id="UP001235094"/>
    </source>
</evidence>
<evidence type="ECO:0000313" key="5">
    <source>
        <dbReference type="EMBL" id="MDQ0509587.1"/>
    </source>
</evidence>
<keyword evidence="2" id="KW-0328">Glycosyltransferase</keyword>
<dbReference type="SUPFAM" id="SSF53448">
    <property type="entry name" value="Nucleotide-diphospho-sugar transferases"/>
    <property type="match status" value="2"/>
</dbReference>
<dbReference type="InterPro" id="IPR011990">
    <property type="entry name" value="TPR-like_helical_dom_sf"/>
</dbReference>
<evidence type="ECO:0000256" key="2">
    <source>
        <dbReference type="ARBA" id="ARBA00022676"/>
    </source>
</evidence>
<protein>
    <recommendedName>
        <fullName evidence="4">Glycosyltransferase 2-like domain-containing protein</fullName>
    </recommendedName>
</protein>
<dbReference type="Gene3D" id="1.25.40.10">
    <property type="entry name" value="Tetratricopeptide repeat domain"/>
    <property type="match status" value="1"/>
</dbReference>
<evidence type="ECO:0000256" key="1">
    <source>
        <dbReference type="ARBA" id="ARBA00006721"/>
    </source>
</evidence>
<dbReference type="SUPFAM" id="SSF48452">
    <property type="entry name" value="TPR-like"/>
    <property type="match status" value="1"/>
</dbReference>
<dbReference type="Gene3D" id="3.90.550.10">
    <property type="entry name" value="Spore Coat Polysaccharide Biosynthesis Protein SpsA, Chain A"/>
    <property type="match status" value="1"/>
</dbReference>
<sequence>MNASGQMVCLNMIVKNEADVIRRCLDSVRPIIDGWVIVDTGSTDGTQDIIRDYLRGVPGELHERPWRDFAHNRSEALQLARTRAHGPGDYTLIIDADDALQIRAGDGLPTLTADSYMVTIHDTSLVYQRPQLVRSALAWRYEGVLHEYLTCEGAAPHGQIPAISMRRNHDGARRKDPTTYRRDADVLEAALRTESNPFLIARYRFYLAQSYRDCRNWEKALENYRLRADLGFWQEEVFISLYCAAQMMETLGHTERQVIDACLRASDALPTRAEALHRASRLCRQKGLYEEGYAIARRGLAIPRPEGALFVEPWIYQTGLLDEFSLNAYGCGRKRDCLDATLKLLATGYLPPADVARVLANARLASEGLPRDLAPAGPDGLSRATRHALAPARALHSRLKGAPRVFVTLIASQQEALVPLFLERLEALDYPKSAITLSIRAPDSTDGTATRLHAWIALKGALYAGVEFEADDACAPPAASMVPRRDGARPPRLGRLRDAGLRRAVEAGCDFCFVTEIGHVLRPGTLRELVALDLPIVAPLLRAIGPADPYSNYHSDIDVNGYYKEFGLYSLILNHDICGILEQPVVNGSYLIRADMLDKLSYQDTTLRDDYVVFSESARKQGIGQYLDNRQIYGYMVGRDSQTSNLSDEIARARDLLKDDPGITDTGQHMMASIEEEGRRHASLMLETAR</sequence>
<dbReference type="EMBL" id="JAUSVR010000001">
    <property type="protein sequence ID" value="MDQ0509587.1"/>
    <property type="molecule type" value="Genomic_DNA"/>
</dbReference>
<dbReference type="Proteomes" id="UP001235094">
    <property type="component" value="Unassembled WGS sequence"/>
</dbReference>
<keyword evidence="6" id="KW-1185">Reference proteome</keyword>
<organism evidence="5 6">
    <name type="scientific">Ancylobacter amanitiformis</name>
    <dbReference type="NCBI Taxonomy" id="217069"/>
    <lineage>
        <taxon>Bacteria</taxon>
        <taxon>Pseudomonadati</taxon>
        <taxon>Pseudomonadota</taxon>
        <taxon>Alphaproteobacteria</taxon>
        <taxon>Hyphomicrobiales</taxon>
        <taxon>Xanthobacteraceae</taxon>
        <taxon>Ancylobacter</taxon>
    </lineage>
</organism>
<name>A0ABU0LLL2_9HYPH</name>
<evidence type="ECO:0000256" key="3">
    <source>
        <dbReference type="ARBA" id="ARBA00022679"/>
    </source>
</evidence>
<reference evidence="5 6" key="1">
    <citation type="submission" date="2023-07" db="EMBL/GenBank/DDBJ databases">
        <title>Genomic Encyclopedia of Type Strains, Phase IV (KMG-IV): sequencing the most valuable type-strain genomes for metagenomic binning, comparative biology and taxonomic classification.</title>
        <authorList>
            <person name="Goeker M."/>
        </authorList>
    </citation>
    <scope>NUCLEOTIDE SEQUENCE [LARGE SCALE GENOMIC DNA]</scope>
    <source>
        <strain evidence="5 6">DSM 15561</strain>
    </source>
</reference>
<comment type="similarity">
    <text evidence="1">Belongs to the glycosyltransferase 25 family.</text>
</comment>
<dbReference type="InterPro" id="IPR001173">
    <property type="entry name" value="Glyco_trans_2-like"/>
</dbReference>
<feature type="domain" description="Glycosyltransferase 2-like" evidence="4">
    <location>
        <begin position="12"/>
        <end position="100"/>
    </location>
</feature>
<dbReference type="InterPro" id="IPR050757">
    <property type="entry name" value="Collagen_mod_GT25"/>
</dbReference>